<evidence type="ECO:0000313" key="3">
    <source>
        <dbReference type="Proteomes" id="UP000324222"/>
    </source>
</evidence>
<evidence type="ECO:0000256" key="1">
    <source>
        <dbReference type="SAM" id="MobiDB-lite"/>
    </source>
</evidence>
<organism evidence="2 3">
    <name type="scientific">Portunus trituberculatus</name>
    <name type="common">Swimming crab</name>
    <name type="synonym">Neptunus trituberculatus</name>
    <dbReference type="NCBI Taxonomy" id="210409"/>
    <lineage>
        <taxon>Eukaryota</taxon>
        <taxon>Metazoa</taxon>
        <taxon>Ecdysozoa</taxon>
        <taxon>Arthropoda</taxon>
        <taxon>Crustacea</taxon>
        <taxon>Multicrustacea</taxon>
        <taxon>Malacostraca</taxon>
        <taxon>Eumalacostraca</taxon>
        <taxon>Eucarida</taxon>
        <taxon>Decapoda</taxon>
        <taxon>Pleocyemata</taxon>
        <taxon>Brachyura</taxon>
        <taxon>Eubrachyura</taxon>
        <taxon>Portunoidea</taxon>
        <taxon>Portunidae</taxon>
        <taxon>Portuninae</taxon>
        <taxon>Portunus</taxon>
    </lineage>
</organism>
<comment type="caution">
    <text evidence="2">The sequence shown here is derived from an EMBL/GenBank/DDBJ whole genome shotgun (WGS) entry which is preliminary data.</text>
</comment>
<dbReference type="AlphaFoldDB" id="A0A5B7G0I0"/>
<gene>
    <name evidence="2" type="ORF">E2C01_044956</name>
</gene>
<accession>A0A5B7G0I0</accession>
<proteinExistence type="predicted"/>
<evidence type="ECO:0000313" key="2">
    <source>
        <dbReference type="EMBL" id="MPC51117.1"/>
    </source>
</evidence>
<name>A0A5B7G0I0_PORTR</name>
<sequence>MRLMKPVHQATQPATLSKPGAYQGEEKEEEKEKEEEEERTRRQRQYCFRSYRMLAQTCSGMFN</sequence>
<reference evidence="2 3" key="1">
    <citation type="submission" date="2019-05" db="EMBL/GenBank/DDBJ databases">
        <title>Another draft genome of Portunus trituberculatus and its Hox gene families provides insights of decapod evolution.</title>
        <authorList>
            <person name="Jeong J.-H."/>
            <person name="Song I."/>
            <person name="Kim S."/>
            <person name="Choi T."/>
            <person name="Kim D."/>
            <person name="Ryu S."/>
            <person name="Kim W."/>
        </authorList>
    </citation>
    <scope>NUCLEOTIDE SEQUENCE [LARGE SCALE GENOMIC DNA]</scope>
    <source>
        <tissue evidence="2">Muscle</tissue>
    </source>
</reference>
<protein>
    <submittedName>
        <fullName evidence="2">Uncharacterized protein</fullName>
    </submittedName>
</protein>
<dbReference type="Proteomes" id="UP000324222">
    <property type="component" value="Unassembled WGS sequence"/>
</dbReference>
<keyword evidence="3" id="KW-1185">Reference proteome</keyword>
<dbReference type="EMBL" id="VSRR010009959">
    <property type="protein sequence ID" value="MPC51117.1"/>
    <property type="molecule type" value="Genomic_DNA"/>
</dbReference>
<feature type="region of interest" description="Disordered" evidence="1">
    <location>
        <begin position="1"/>
        <end position="42"/>
    </location>
</feature>
<feature type="compositionally biased region" description="Acidic residues" evidence="1">
    <location>
        <begin position="26"/>
        <end position="37"/>
    </location>
</feature>